<gene>
    <name evidence="2" type="ORF">LMG7974_01609</name>
</gene>
<evidence type="ECO:0000313" key="2">
    <source>
        <dbReference type="EMBL" id="CAD7289532.1"/>
    </source>
</evidence>
<dbReference type="RefSeq" id="WP_229933388.1">
    <property type="nucleotide sequence ID" value="NZ_CAJHOF010000017.1"/>
</dbReference>
<sequence length="315" mass="34908">MKKIKIALLIFTSIAFGNNSTMDGQSVTNHAIKSASEGREVVREQKLSPVDINKKSEKLFYGETILNWHYALQRENLRAKEVLGNTAENMLVKNVTKSEAQNAGDTNSTIELVAVKGFCFIPEDINVGKQPSSLRVNCETNYGGIVMFADLVNVNERASLIADPKYIEKSGYRFKVSSAIVTNEEKTSYNIATFVNDRKIAEVGWGALSVGSDEFKTQSNAYLKALENSKQSQTTDYVSVTDASGNVYPQAVQNTNTEKPDPLDYLITGGINMVASIAKNTAEIFKRDLPYLYQIVGQTKIWIDLQVEKDGVYTK</sequence>
<keyword evidence="1" id="KW-0732">Signal</keyword>
<protein>
    <submittedName>
        <fullName evidence="2">Uncharacterized protein</fullName>
    </submittedName>
</protein>
<organism evidence="2 3">
    <name type="scientific">Campylobacter majalis</name>
    <dbReference type="NCBI Taxonomy" id="2790656"/>
    <lineage>
        <taxon>Bacteria</taxon>
        <taxon>Pseudomonadati</taxon>
        <taxon>Campylobacterota</taxon>
        <taxon>Epsilonproteobacteria</taxon>
        <taxon>Campylobacterales</taxon>
        <taxon>Campylobacteraceae</taxon>
        <taxon>Campylobacter</taxon>
    </lineage>
</organism>
<keyword evidence="3" id="KW-1185">Reference proteome</keyword>
<evidence type="ECO:0000256" key="1">
    <source>
        <dbReference type="SAM" id="SignalP"/>
    </source>
</evidence>
<reference evidence="2 3" key="1">
    <citation type="submission" date="2020-11" db="EMBL/GenBank/DDBJ databases">
        <authorList>
            <person name="Peeters C."/>
        </authorList>
    </citation>
    <scope>NUCLEOTIDE SEQUENCE [LARGE SCALE GENOMIC DNA]</scope>
    <source>
        <strain evidence="2 3">LMG 7974</strain>
    </source>
</reference>
<accession>A0ABN7KAL5</accession>
<name>A0ABN7KAL5_9BACT</name>
<dbReference type="EMBL" id="CAJHOF010000017">
    <property type="protein sequence ID" value="CAD7289532.1"/>
    <property type="molecule type" value="Genomic_DNA"/>
</dbReference>
<evidence type="ECO:0000313" key="3">
    <source>
        <dbReference type="Proteomes" id="UP000789803"/>
    </source>
</evidence>
<feature type="chain" id="PRO_5045041677" evidence="1">
    <location>
        <begin position="18"/>
        <end position="315"/>
    </location>
</feature>
<feature type="signal peptide" evidence="1">
    <location>
        <begin position="1"/>
        <end position="17"/>
    </location>
</feature>
<comment type="caution">
    <text evidence="2">The sequence shown here is derived from an EMBL/GenBank/DDBJ whole genome shotgun (WGS) entry which is preliminary data.</text>
</comment>
<dbReference type="Proteomes" id="UP000789803">
    <property type="component" value="Unassembled WGS sequence"/>
</dbReference>
<proteinExistence type="predicted"/>